<sequence length="275" mass="30182">MASMKKLLWPLVIIFSAFMLTGCGKKVTDQSALKNVRSTNTITWAVEGDKRLFSLIDIRDDQEKGFDIDMAKAITKEILGPKGQAKFTLATSQSRIPLLKNGNVDAVIATLTITPERAKVISFSKSYFQAGKSLLVPKGSKIRKASDLNGKTVIGIVGDNSVEVIKKVAPKAKVVAMQDYGQAVSALKSHQGDALTSDNGVLYGLAAQSPDSLEVRGGTFTREPYGIAVNKNQEPFHKAINRAIDHIYSSGEYNRLIKKWFGQVPGFNYKEMYYK</sequence>
<feature type="domain" description="Solute-binding protein family 3/N-terminal" evidence="4">
    <location>
        <begin position="41"/>
        <end position="264"/>
    </location>
</feature>
<evidence type="ECO:0000256" key="2">
    <source>
        <dbReference type="ARBA" id="ARBA00022448"/>
    </source>
</evidence>
<evidence type="ECO:0000313" key="7">
    <source>
        <dbReference type="Proteomes" id="UP000826550"/>
    </source>
</evidence>
<evidence type="ECO:0000256" key="1">
    <source>
        <dbReference type="ARBA" id="ARBA00010333"/>
    </source>
</evidence>
<dbReference type="Pfam" id="PF00497">
    <property type="entry name" value="SBP_bac_3"/>
    <property type="match status" value="1"/>
</dbReference>
<evidence type="ECO:0000259" key="4">
    <source>
        <dbReference type="SMART" id="SM00062"/>
    </source>
</evidence>
<comment type="similarity">
    <text evidence="1">Belongs to the bacterial solute-binding protein 3 family.</text>
</comment>
<dbReference type="PANTHER" id="PTHR30085:SF6">
    <property type="entry name" value="ABC TRANSPORTER GLUTAMINE-BINDING PROTEIN GLNH"/>
    <property type="match status" value="1"/>
</dbReference>
<dbReference type="SUPFAM" id="SSF53850">
    <property type="entry name" value="Periplasmic binding protein-like II"/>
    <property type="match status" value="1"/>
</dbReference>
<dbReference type="Gene3D" id="3.40.190.10">
    <property type="entry name" value="Periplasmic binding protein-like II"/>
    <property type="match status" value="2"/>
</dbReference>
<keyword evidence="3" id="KW-0732">Signal</keyword>
<dbReference type="PANTHER" id="PTHR30085">
    <property type="entry name" value="AMINO ACID ABC TRANSPORTER PERMEASE"/>
    <property type="match status" value="1"/>
</dbReference>
<keyword evidence="2" id="KW-0813">Transport</keyword>
<dbReference type="InterPro" id="IPR001320">
    <property type="entry name" value="Iontro_rcpt_C"/>
</dbReference>
<dbReference type="PROSITE" id="PS51257">
    <property type="entry name" value="PROKAR_LIPOPROTEIN"/>
    <property type="match status" value="1"/>
</dbReference>
<reference evidence="6 7" key="1">
    <citation type="submission" date="2020-01" db="EMBL/GenBank/DDBJ databases">
        <title>Vast differences in strain-level diversity in the gut microbiota of two closely related honey bee species.</title>
        <authorList>
            <person name="Ellegaard K.M."/>
            <person name="Suenami S."/>
            <person name="Miyazaki R."/>
            <person name="Engel P."/>
        </authorList>
    </citation>
    <scope>NUCLEOTIDE SEQUENCE [LARGE SCALE GENOMIC DNA]</scope>
    <source>
        <strain evidence="6 7">ESL0416</strain>
    </source>
</reference>
<organism evidence="6 7">
    <name type="scientific">Lactobacillus panisapium</name>
    <dbReference type="NCBI Taxonomy" id="2012495"/>
    <lineage>
        <taxon>Bacteria</taxon>
        <taxon>Bacillati</taxon>
        <taxon>Bacillota</taxon>
        <taxon>Bacilli</taxon>
        <taxon>Lactobacillales</taxon>
        <taxon>Lactobacillaceae</taxon>
        <taxon>Lactobacillus</taxon>
    </lineage>
</organism>
<dbReference type="EMBL" id="CP048268">
    <property type="protein sequence ID" value="QYN53145.1"/>
    <property type="molecule type" value="Genomic_DNA"/>
</dbReference>
<accession>A0ABX8W886</accession>
<evidence type="ECO:0000259" key="5">
    <source>
        <dbReference type="SMART" id="SM00079"/>
    </source>
</evidence>
<keyword evidence="7" id="KW-1185">Reference proteome</keyword>
<gene>
    <name evidence="6" type="ORF">GYM71_06785</name>
</gene>
<dbReference type="SMART" id="SM00079">
    <property type="entry name" value="PBPe"/>
    <property type="match status" value="1"/>
</dbReference>
<evidence type="ECO:0000313" key="6">
    <source>
        <dbReference type="EMBL" id="QYN53145.1"/>
    </source>
</evidence>
<dbReference type="InterPro" id="IPR001638">
    <property type="entry name" value="Solute-binding_3/MltF_N"/>
</dbReference>
<protein>
    <submittedName>
        <fullName evidence="6">Transporter substrate-binding domain-containing protein</fullName>
    </submittedName>
</protein>
<proteinExistence type="inferred from homology"/>
<dbReference type="Proteomes" id="UP000826550">
    <property type="component" value="Chromosome"/>
</dbReference>
<name>A0ABX8W886_9LACO</name>
<evidence type="ECO:0000256" key="3">
    <source>
        <dbReference type="ARBA" id="ARBA00022729"/>
    </source>
</evidence>
<dbReference type="InterPro" id="IPR051455">
    <property type="entry name" value="Bact_solute-bind_prot3"/>
</dbReference>
<dbReference type="SMART" id="SM00062">
    <property type="entry name" value="PBPb"/>
    <property type="match status" value="1"/>
</dbReference>
<dbReference type="RefSeq" id="WP_164715354.1">
    <property type="nucleotide sequence ID" value="NZ_CP048268.1"/>
</dbReference>
<feature type="domain" description="Ionotropic glutamate receptor C-terminal" evidence="5">
    <location>
        <begin position="41"/>
        <end position="263"/>
    </location>
</feature>